<sequence>MSTTELTGSSMRIRQDLSLDSNHKLVSLSFQINASIPQLPRHPRIIWNLGKLKDRNNHEAYLRRFQELSQPLLQYHEKHYYPINNRHYAVDYIEKLNADLCQAIYTSLDDSCGRVSHSTGPLRDFWTDKLQEAYDYRELCYRKWRKAYGLNKLHYWLKHQEARATLRRLIAQRRRETWTTFCKQMASEEYTKAISKLSRIRKNRTLKPTFSTPEGPQHAADIMASYLETTFSGDHLKNVQLYEIDTPILPFEIDCPFTRDDINLAIRFLPVKKAPGIDHLRNEMLQPISHLLAPILFHLFHMCWACLITIFRKILERCIQHFPQADGPPLDIAQGGFRESRSALDQVLCLAEISHVLRTHYHVKPVLAFLDIKSAYETVNRSFVWDTLSRYVSSPMLHLLRCLFDDVQIEILLSNTTSRRFHPKTGVLQGSILSPYLYSVFINQLPAQLRPQAITTDMSPLETIPLLNCLLYADDVVLIAERTTMTDLLRVPFKPGGYLDPDELIRRNSSKALATMNVLKSIVRPQLEYGLAINRFTNTQLKSIEDVQDTCIRTIYGARGKTSTKVMLHLAKLPLMADRVHILQAQFLYRSLHLPDDALLCQLIPHIRHIRGHQWFLLSKTLFWQSLPSTGEELDKHMFKTAKKRFLQQSLEKRQQSGHYKLLSSCRRSVSLDPILWLPMSYAERSRCIRWRLGWLPGGKPHPCPKHPTFKFTRKHAITCLNMHQRLYMPETITDPLSFLLNMLPSRPSVPSNLALSWSQRWPVICSILHELDQLQHVTVIPITYPHGQKLLEWLKHFL</sequence>
<name>I1C7T9_RHIO9</name>
<dbReference type="GeneID" id="93616195"/>
<accession>I1C7T9</accession>
<keyword evidence="3" id="KW-1185">Reference proteome</keyword>
<dbReference type="Pfam" id="PF00078">
    <property type="entry name" value="RVT_1"/>
    <property type="match status" value="1"/>
</dbReference>
<proteinExistence type="predicted"/>
<protein>
    <recommendedName>
        <fullName evidence="1">Reverse transcriptase domain-containing protein</fullName>
    </recommendedName>
</protein>
<evidence type="ECO:0000313" key="3">
    <source>
        <dbReference type="Proteomes" id="UP000009138"/>
    </source>
</evidence>
<dbReference type="EMBL" id="CH476738">
    <property type="protein sequence ID" value="EIE84519.1"/>
    <property type="molecule type" value="Genomic_DNA"/>
</dbReference>
<dbReference type="eggNOG" id="KOG1075">
    <property type="taxonomic scope" value="Eukaryota"/>
</dbReference>
<dbReference type="RefSeq" id="XP_067519915.1">
    <property type="nucleotide sequence ID" value="XM_067663814.1"/>
</dbReference>
<dbReference type="PANTHER" id="PTHR19446">
    <property type="entry name" value="REVERSE TRANSCRIPTASES"/>
    <property type="match status" value="1"/>
</dbReference>
<dbReference type="InterPro" id="IPR000477">
    <property type="entry name" value="RT_dom"/>
</dbReference>
<reference evidence="2 3" key="1">
    <citation type="journal article" date="2009" name="PLoS Genet.">
        <title>Genomic analysis of the basal lineage fungus Rhizopus oryzae reveals a whole-genome duplication.</title>
        <authorList>
            <person name="Ma L.-J."/>
            <person name="Ibrahim A.S."/>
            <person name="Skory C."/>
            <person name="Grabherr M.G."/>
            <person name="Burger G."/>
            <person name="Butler M."/>
            <person name="Elias M."/>
            <person name="Idnurm A."/>
            <person name="Lang B.F."/>
            <person name="Sone T."/>
            <person name="Abe A."/>
            <person name="Calvo S.E."/>
            <person name="Corrochano L.M."/>
            <person name="Engels R."/>
            <person name="Fu J."/>
            <person name="Hansberg W."/>
            <person name="Kim J.-M."/>
            <person name="Kodira C.D."/>
            <person name="Koehrsen M.J."/>
            <person name="Liu B."/>
            <person name="Miranda-Saavedra D."/>
            <person name="O'Leary S."/>
            <person name="Ortiz-Castellanos L."/>
            <person name="Poulter R."/>
            <person name="Rodriguez-Romero J."/>
            <person name="Ruiz-Herrera J."/>
            <person name="Shen Y.-Q."/>
            <person name="Zeng Q."/>
            <person name="Galagan J."/>
            <person name="Birren B.W."/>
            <person name="Cuomo C.A."/>
            <person name="Wickes B.L."/>
        </authorList>
    </citation>
    <scope>NUCLEOTIDE SEQUENCE [LARGE SCALE GENOMIC DNA]</scope>
    <source>
        <strain evidence="3">RA 99-880 / ATCC MYA-4621 / FGSC 9543 / NRRL 43880</strain>
    </source>
</reference>
<dbReference type="OrthoDB" id="2207231at2759"/>
<evidence type="ECO:0000259" key="1">
    <source>
        <dbReference type="PROSITE" id="PS50878"/>
    </source>
</evidence>
<dbReference type="VEuPathDB" id="FungiDB:RO3G_09229"/>
<organism evidence="2 3">
    <name type="scientific">Rhizopus delemar (strain RA 99-880 / ATCC MYA-4621 / FGSC 9543 / NRRL 43880)</name>
    <name type="common">Mucormycosis agent</name>
    <name type="synonym">Rhizopus arrhizus var. delemar</name>
    <dbReference type="NCBI Taxonomy" id="246409"/>
    <lineage>
        <taxon>Eukaryota</taxon>
        <taxon>Fungi</taxon>
        <taxon>Fungi incertae sedis</taxon>
        <taxon>Mucoromycota</taxon>
        <taxon>Mucoromycotina</taxon>
        <taxon>Mucoromycetes</taxon>
        <taxon>Mucorales</taxon>
        <taxon>Mucorineae</taxon>
        <taxon>Rhizopodaceae</taxon>
        <taxon>Rhizopus</taxon>
    </lineage>
</organism>
<evidence type="ECO:0000313" key="2">
    <source>
        <dbReference type="EMBL" id="EIE84519.1"/>
    </source>
</evidence>
<dbReference type="OMA" id="NIYLNCE"/>
<feature type="domain" description="Reverse transcriptase" evidence="1">
    <location>
        <begin position="181"/>
        <end position="552"/>
    </location>
</feature>
<dbReference type="AlphaFoldDB" id="I1C7T9"/>
<dbReference type="InParanoid" id="I1C7T9"/>
<dbReference type="PROSITE" id="PS50878">
    <property type="entry name" value="RT_POL"/>
    <property type="match status" value="1"/>
</dbReference>
<gene>
    <name evidence="2" type="ORF">RO3G_09229</name>
</gene>
<dbReference type="Proteomes" id="UP000009138">
    <property type="component" value="Unassembled WGS sequence"/>
</dbReference>